<evidence type="ECO:0000313" key="2">
    <source>
        <dbReference type="Proteomes" id="UP000799755"/>
    </source>
</evidence>
<proteinExistence type="predicted"/>
<keyword evidence="2" id="KW-1185">Reference proteome</keyword>
<protein>
    <submittedName>
        <fullName evidence="1">Uncharacterized protein</fullName>
    </submittedName>
</protein>
<accession>A0ACB6RBU2</accession>
<dbReference type="Proteomes" id="UP000799755">
    <property type="component" value="Unassembled WGS sequence"/>
</dbReference>
<gene>
    <name evidence="1" type="ORF">BDR25DRAFT_300631</name>
</gene>
<name>A0ACB6RBU2_9PLEO</name>
<organism evidence="1 2">
    <name type="scientific">Lindgomyces ingoldianus</name>
    <dbReference type="NCBI Taxonomy" id="673940"/>
    <lineage>
        <taxon>Eukaryota</taxon>
        <taxon>Fungi</taxon>
        <taxon>Dikarya</taxon>
        <taxon>Ascomycota</taxon>
        <taxon>Pezizomycotina</taxon>
        <taxon>Dothideomycetes</taxon>
        <taxon>Pleosporomycetidae</taxon>
        <taxon>Pleosporales</taxon>
        <taxon>Lindgomycetaceae</taxon>
        <taxon>Lindgomyces</taxon>
    </lineage>
</organism>
<reference evidence="1" key="1">
    <citation type="journal article" date="2020" name="Stud. Mycol.">
        <title>101 Dothideomycetes genomes: a test case for predicting lifestyles and emergence of pathogens.</title>
        <authorList>
            <person name="Haridas S."/>
            <person name="Albert R."/>
            <person name="Binder M."/>
            <person name="Bloem J."/>
            <person name="Labutti K."/>
            <person name="Salamov A."/>
            <person name="Andreopoulos B."/>
            <person name="Baker S."/>
            <person name="Barry K."/>
            <person name="Bills G."/>
            <person name="Bluhm B."/>
            <person name="Cannon C."/>
            <person name="Castanera R."/>
            <person name="Culley D."/>
            <person name="Daum C."/>
            <person name="Ezra D."/>
            <person name="Gonzalez J."/>
            <person name="Henrissat B."/>
            <person name="Kuo A."/>
            <person name="Liang C."/>
            <person name="Lipzen A."/>
            <person name="Lutzoni F."/>
            <person name="Magnuson J."/>
            <person name="Mondo S."/>
            <person name="Nolan M."/>
            <person name="Ohm R."/>
            <person name="Pangilinan J."/>
            <person name="Park H.-J."/>
            <person name="Ramirez L."/>
            <person name="Alfaro M."/>
            <person name="Sun H."/>
            <person name="Tritt A."/>
            <person name="Yoshinaga Y."/>
            <person name="Zwiers L.-H."/>
            <person name="Turgeon B."/>
            <person name="Goodwin S."/>
            <person name="Spatafora J."/>
            <person name="Crous P."/>
            <person name="Grigoriev I."/>
        </authorList>
    </citation>
    <scope>NUCLEOTIDE SEQUENCE</scope>
    <source>
        <strain evidence="1">ATCC 200398</strain>
    </source>
</reference>
<comment type="caution">
    <text evidence="1">The sequence shown here is derived from an EMBL/GenBank/DDBJ whole genome shotgun (WGS) entry which is preliminary data.</text>
</comment>
<sequence>MPPRIPVRFPWPSKSSLTSLNSSLCLRTFTSTPPSYALGPESPNYIEVPKPVQPTFPPNPIVKGVLPVPRSVFKNRGPHPKDTADFISQTTPDALPHNVPRAGKHNKLRDYVTYKRRLAESRKQALRDGVAQLHERKTTTERLHLAAWNKMQAENRALAMAPPRHTDVLTATTVSKTLQDYLHNKLPSTSRTKIVESRRPAFQRRMEQHAAVRRARLHDLYTNAREFIVDEERLDEAIEKAFGTEEEPMRWDNEGRMWKGAEGLNPWHGPMPDGTSDMLQRLKTGEGVGLARERVKKVAEVLTGGKM</sequence>
<dbReference type="EMBL" id="MU003494">
    <property type="protein sequence ID" value="KAF2476794.1"/>
    <property type="molecule type" value="Genomic_DNA"/>
</dbReference>
<evidence type="ECO:0000313" key="1">
    <source>
        <dbReference type="EMBL" id="KAF2476794.1"/>
    </source>
</evidence>